<proteinExistence type="predicted"/>
<reference evidence="1 2" key="1">
    <citation type="submission" date="2020-09" db="EMBL/GenBank/DDBJ databases">
        <title>Novel species in genus Gordonia.</title>
        <authorList>
            <person name="Zhang G."/>
        </authorList>
    </citation>
    <scope>NUCLEOTIDE SEQUENCE [LARGE SCALE GENOMIC DNA]</scope>
    <source>
        <strain evidence="1 2">ON-33</strain>
    </source>
</reference>
<evidence type="ECO:0000313" key="1">
    <source>
        <dbReference type="EMBL" id="MBD1320613.1"/>
    </source>
</evidence>
<dbReference type="Proteomes" id="UP000602395">
    <property type="component" value="Unassembled WGS sequence"/>
</dbReference>
<gene>
    <name evidence="1" type="ORF">IDF66_13580</name>
</gene>
<dbReference type="EMBL" id="JACWMS010000002">
    <property type="protein sequence ID" value="MBD1320613.1"/>
    <property type="molecule type" value="Genomic_DNA"/>
</dbReference>
<keyword evidence="2" id="KW-1185">Reference proteome</keyword>
<organism evidence="1 2">
    <name type="scientific">Gordonia hankookensis</name>
    <dbReference type="NCBI Taxonomy" id="589403"/>
    <lineage>
        <taxon>Bacteria</taxon>
        <taxon>Bacillati</taxon>
        <taxon>Actinomycetota</taxon>
        <taxon>Actinomycetes</taxon>
        <taxon>Mycobacteriales</taxon>
        <taxon>Gordoniaceae</taxon>
        <taxon>Gordonia</taxon>
    </lineage>
</organism>
<name>A0ABR7WCX2_9ACTN</name>
<dbReference type="RefSeq" id="WP_190267231.1">
    <property type="nucleotide sequence ID" value="NZ_BAABAD010000004.1"/>
</dbReference>
<accession>A0ABR7WCX2</accession>
<protein>
    <submittedName>
        <fullName evidence="1">Uncharacterized protein</fullName>
    </submittedName>
</protein>
<evidence type="ECO:0000313" key="2">
    <source>
        <dbReference type="Proteomes" id="UP000602395"/>
    </source>
</evidence>
<comment type="caution">
    <text evidence="1">The sequence shown here is derived from an EMBL/GenBank/DDBJ whole genome shotgun (WGS) entry which is preliminary data.</text>
</comment>
<sequence>MFAEKYAGIRVAAVTAVIDKMITLLQANDMTNFLPGLRALSRLGHDAETDPASASEVLKHQSGLYWRMHRGMRSFADIVIYDNDFETRRELNREFQGYKAEVEQPLVSRAR</sequence>